<dbReference type="EMBL" id="JAPDRQ010000077">
    <property type="protein sequence ID" value="KAJ9656491.1"/>
    <property type="molecule type" value="Genomic_DNA"/>
</dbReference>
<dbReference type="EC" id="3.1.3.16" evidence="1"/>
<organism evidence="1 2">
    <name type="scientific">Neophaeococcomyces mojaviensis</name>
    <dbReference type="NCBI Taxonomy" id="3383035"/>
    <lineage>
        <taxon>Eukaryota</taxon>
        <taxon>Fungi</taxon>
        <taxon>Dikarya</taxon>
        <taxon>Ascomycota</taxon>
        <taxon>Pezizomycotina</taxon>
        <taxon>Eurotiomycetes</taxon>
        <taxon>Chaetothyriomycetidae</taxon>
        <taxon>Chaetothyriales</taxon>
        <taxon>Chaetothyriales incertae sedis</taxon>
        <taxon>Neophaeococcomyces</taxon>
    </lineage>
</organism>
<comment type="caution">
    <text evidence="1">The sequence shown here is derived from an EMBL/GenBank/DDBJ whole genome shotgun (WGS) entry which is preliminary data.</text>
</comment>
<keyword evidence="2" id="KW-1185">Reference proteome</keyword>
<sequence>MNSGNAFDKRSSTSGGFLGRVFGKKDKDNGDVDSTTSPRTSSEATPAISTSPTSTNISVDTDLSRVQSPQSGISDDMASSPVTEKKRRSSSAKAKEIFTQAKNTLIHGDREGPQTPIQKLSKTDAALSVPQGSNNNSAGESQPTPNSSFLVGVTEDKNKKCRRTMEDTHSYLYNFLGTPAPALPAENVLRQKKSNEGRSSLEKMSSDPAQRVVETDNGYFAIFDGHAGTFAAEWCGKKLHVILEDLMRKNPNTPVPELLDQTFTTVDNQLEKLPLKNSGCTAITAVLRWEDRVPTSNSATGSTAIAPLAAAAAKASEEENKDAEETKRSNSTAEAAAQAIQEAKKSATRQRVLYTANVGDARIILCRNGKALRLSYDHKGMDENEGRRISKAGGLILNNRVNGVLAVTRALGDSYLKDLVTGHPYTTETVIQPDQDEFLILACDGLWDVCSDQEAVELIRNVQNPQEASKLLVDHALAKFSTDNLSVMVVRFDSKKVRENTTIDIGVEHDPAQKKGEISEVEMIVEQARRNSGIPPEGSQLSETEKEDLTNTVIQEQTEEQEAGPELTPGGQLQAEKVMQDKKASGSGGAGPGSAGGKTLT</sequence>
<protein>
    <submittedName>
        <fullName evidence="1">Mgpp2cl-1, protein phosphatase 2C-like protein 1</fullName>
        <ecNumber evidence="1">3.1.3.16</ecNumber>
    </submittedName>
</protein>
<reference evidence="1" key="1">
    <citation type="submission" date="2022-10" db="EMBL/GenBank/DDBJ databases">
        <title>Culturing micro-colonial fungi from biological soil crusts in the Mojave desert and describing Neophaeococcomyces mojavensis, and introducing the new genera and species Taxawa tesnikishii.</title>
        <authorList>
            <person name="Kurbessoian T."/>
            <person name="Stajich J.E."/>
        </authorList>
    </citation>
    <scope>NUCLEOTIDE SEQUENCE</scope>
    <source>
        <strain evidence="1">JES_112</strain>
    </source>
</reference>
<proteinExistence type="predicted"/>
<evidence type="ECO:0000313" key="2">
    <source>
        <dbReference type="Proteomes" id="UP001172386"/>
    </source>
</evidence>
<gene>
    <name evidence="1" type="primary">MgPP2CL-1</name>
    <name evidence="1" type="ORF">H2198_004950</name>
</gene>
<accession>A0ACC3A770</accession>
<name>A0ACC3A770_9EURO</name>
<evidence type="ECO:0000313" key="1">
    <source>
        <dbReference type="EMBL" id="KAJ9656491.1"/>
    </source>
</evidence>
<keyword evidence="1" id="KW-0378">Hydrolase</keyword>
<dbReference type="Proteomes" id="UP001172386">
    <property type="component" value="Unassembled WGS sequence"/>
</dbReference>